<keyword evidence="2" id="KW-1185">Reference proteome</keyword>
<dbReference type="InterPro" id="IPR036439">
    <property type="entry name" value="Dockerin_dom_sf"/>
</dbReference>
<dbReference type="KEGG" id="bmei:Spa11_42870"/>
<organism evidence="1 2">
    <name type="scientific">Botrimarina mediterranea</name>
    <dbReference type="NCBI Taxonomy" id="2528022"/>
    <lineage>
        <taxon>Bacteria</taxon>
        <taxon>Pseudomonadati</taxon>
        <taxon>Planctomycetota</taxon>
        <taxon>Planctomycetia</taxon>
        <taxon>Pirellulales</taxon>
        <taxon>Lacipirellulaceae</taxon>
        <taxon>Botrimarina</taxon>
    </lineage>
</organism>
<dbReference type="InterPro" id="IPR011050">
    <property type="entry name" value="Pectin_lyase_fold/virulence"/>
</dbReference>
<evidence type="ECO:0000313" key="2">
    <source>
        <dbReference type="Proteomes" id="UP000316426"/>
    </source>
</evidence>
<evidence type="ECO:0008006" key="3">
    <source>
        <dbReference type="Google" id="ProtNLM"/>
    </source>
</evidence>
<proteinExistence type="predicted"/>
<dbReference type="NCBIfam" id="NF041518">
    <property type="entry name" value="choice_anch_Q"/>
    <property type="match status" value="2"/>
</dbReference>
<protein>
    <recommendedName>
        <fullName evidence="3">Pectate lyase C</fullName>
    </recommendedName>
</protein>
<dbReference type="GO" id="GO:0000272">
    <property type="term" value="P:polysaccharide catabolic process"/>
    <property type="evidence" value="ECO:0007669"/>
    <property type="project" value="InterPro"/>
</dbReference>
<dbReference type="EMBL" id="CP036349">
    <property type="protein sequence ID" value="QDV76063.1"/>
    <property type="molecule type" value="Genomic_DNA"/>
</dbReference>
<dbReference type="InterPro" id="IPR012334">
    <property type="entry name" value="Pectin_lyas_fold"/>
</dbReference>
<dbReference type="Gene3D" id="2.160.20.10">
    <property type="entry name" value="Single-stranded right-handed beta-helix, Pectin lyase-like"/>
    <property type="match status" value="1"/>
</dbReference>
<dbReference type="PANTHER" id="PTHR11319:SF35">
    <property type="entry name" value="OUTER MEMBRANE PROTEIN PMPC-RELATED"/>
    <property type="match status" value="1"/>
</dbReference>
<dbReference type="InterPro" id="IPR059226">
    <property type="entry name" value="Choice_anch_Q_dom"/>
</dbReference>
<evidence type="ECO:0000313" key="1">
    <source>
        <dbReference type="EMBL" id="QDV76063.1"/>
    </source>
</evidence>
<name>A0A518KE52_9BACT</name>
<accession>A0A518KE52</accession>
<dbReference type="SMART" id="SM00710">
    <property type="entry name" value="PbH1"/>
    <property type="match status" value="15"/>
</dbReference>
<dbReference type="SUPFAM" id="SSF51126">
    <property type="entry name" value="Pectin lyase-like"/>
    <property type="match status" value="3"/>
</dbReference>
<reference evidence="1 2" key="1">
    <citation type="submission" date="2019-02" db="EMBL/GenBank/DDBJ databases">
        <title>Deep-cultivation of Planctomycetes and their phenomic and genomic characterization uncovers novel biology.</title>
        <authorList>
            <person name="Wiegand S."/>
            <person name="Jogler M."/>
            <person name="Boedeker C."/>
            <person name="Pinto D."/>
            <person name="Vollmers J."/>
            <person name="Rivas-Marin E."/>
            <person name="Kohn T."/>
            <person name="Peeters S.H."/>
            <person name="Heuer A."/>
            <person name="Rast P."/>
            <person name="Oberbeckmann S."/>
            <person name="Bunk B."/>
            <person name="Jeske O."/>
            <person name="Meyerdierks A."/>
            <person name="Storesund J.E."/>
            <person name="Kallscheuer N."/>
            <person name="Luecker S."/>
            <person name="Lage O.M."/>
            <person name="Pohl T."/>
            <person name="Merkel B.J."/>
            <person name="Hornburger P."/>
            <person name="Mueller R.-W."/>
            <person name="Bruemmer F."/>
            <person name="Labrenz M."/>
            <person name="Spormann A.M."/>
            <person name="Op den Camp H."/>
            <person name="Overmann J."/>
            <person name="Amann R."/>
            <person name="Jetten M.S.M."/>
            <person name="Mascher T."/>
            <person name="Medema M.H."/>
            <person name="Devos D.P."/>
            <person name="Kaster A.-K."/>
            <person name="Ovreas L."/>
            <person name="Rohde M."/>
            <person name="Galperin M.Y."/>
            <person name="Jogler C."/>
        </authorList>
    </citation>
    <scope>NUCLEOTIDE SEQUENCE [LARGE SCALE GENOMIC DNA]</scope>
    <source>
        <strain evidence="1 2">Spa11</strain>
    </source>
</reference>
<dbReference type="InterPro" id="IPR006626">
    <property type="entry name" value="PbH1"/>
</dbReference>
<dbReference type="SUPFAM" id="SSF63446">
    <property type="entry name" value="Type I dockerin domain"/>
    <property type="match status" value="1"/>
</dbReference>
<gene>
    <name evidence="1" type="ORF">Spa11_42870</name>
</gene>
<dbReference type="Proteomes" id="UP000316426">
    <property type="component" value="Chromosome"/>
</dbReference>
<dbReference type="PANTHER" id="PTHR11319">
    <property type="entry name" value="G PROTEIN-COUPLED RECEPTOR-RELATED"/>
    <property type="match status" value="1"/>
</dbReference>
<sequence>MLATYVVSSTADAGAGSLREAIDLANATATIADEIVFDETVFATPQAILLDSQLPTITDALAIVGPGAELLALDGQNGNSRVPFTGDGWQALQVTDSSSSTRIEVAISGLTFTNFDKSVALSNAESLVLDSVVFLNTHGRAVTNTGVLVVRDAFFENNRGGAIANDDDLKVFNSRFVGNQAYEGGAIFNSGDATITDSQFEANVSTRYGGAICSPDAGDQITIMGSTFVANEASILGGAAYLGNEVDASIIINSTFSGHKAGAGAPIAVRLGLTLRHSTVFDNRVTTSDRAAIEALYTDTVLKIDHSIVAGTLYQSSPAADLRASTQIVITDSVIGYDNQGLVDGENGNYVGSQLTPLDPHLAPLAMNGGPTPTHAPLPGSVAINAGDPDYTELPGATDQRGGPYQRVVGGRIDIGAVEAQGPVTAAPGDFNGDGRFDAADYTVWRDSLGLSVAPLSTGDATGDGLVDETDRLLWVSRYGDRYVAKVEVNDLADDDDGDIYNGRTTLREAINYTNENAWADRITFDPALSGGVIEVGTTNSGRYYQIESELTIDASILPEGITLDAGERTTGLHINAFHVNTNNDFDVTLIGLTIENGVGQFGGGGAVNSLMTGTLMLIDCQLFDNLSGRRYDGQIIGQGGAIFARGPVHLTDTTIDGATSGTLSTATGGSGSAIYAVGDVTLVRSHLRNVEALPVGGGGAIVAAGFDPQWPYVRLDVAPSVQLIDSSIIGAVGGGIVAPGTVTLIGSTLEGLSGVGIVASGNGSLPLVGNVELVDSTVRGFSVTETGGTYGYLGTPGGVGIAAMGSVSLVRSHVEDNTVVNPTSTKGGGIYARGTASLLDSVVDGNSAAYGAGIYAEGRTVGGANHPTGTPVVSIVGSSVSGNTALRNGGAITSRGAVFVEAISISDNAIASSWTDSLRQAIVSIDSPVSPSSQPVVSFTDVVLADNSGPLDPVTGRITPSYVLAGYSYPVNATFLRTHVIDNQLNGVSARSIYDSVISRNAGFGAIVQEEIRGTTVSGNQGGGLATADDHLLISDSVIRGNSTVFDPTLQSTVLGLHFAAGIQGTPSRIVLERSTVTGNHLIFSPTWGASSYPLAGGISASELVAIDSTISDNLVEGPGVKGGGVNLGRTNYARFYRSTVSGNRAVGDNARGGGVYSVGFVELVQSTVSGNSVEGANTLGGGVYARDLSATHSTITANAADSVGGGAYLTSASGRLHGTILAGNVAPAGSPDLQRVLDTGISVVYSLIGDTTGSGIDAATGVGNLLNVDPLLGPLQDNGGPTWTHALLAGSPAIDAGDPTRTAVPWSILGFSSTGEDDQRGDGFPRVLDGGSGGLRIDIGAFEAASPISPAFLIDSTPKDGSAYSSSYAETIDRALAEVGDWRTRLAINIDIEGYRLCKVQVVLDKRAVPEMRYVDDSEEAVEAAVACVFEEGVVVDV</sequence>
<dbReference type="Gene3D" id="1.10.1330.10">
    <property type="entry name" value="Dockerin domain"/>
    <property type="match status" value="1"/>
</dbReference>